<sequence length="347" mass="35491">MIRTAIAASLLAGSALAQVGSPLTIAQGLLQLASPQCQNTVYSLANSSSPQYQCLRVDKLLPAILTNGSIIEPVDEYLSTVCYSPACNSTLLNSTAQAIVNGCSAELGQLGVDNKTVYEIVNLYPLAREVACLKDKDAKGLKNATIPLNSTSYNTTNGTFCVTELATNITGYLDVNLTNSYVDTLILGGNYSALRALESIPPTALCSNCIYAAYDLIEAEIPKFGGLVVDNKNNVTIEGFLNKTCVAEGFNATTNGTLPNGIIPVANGTNSTTHNGSSAGRFTSAISSAASASSTASRSAASGTSAAASGASSAASRVASGASAATSSAGSALAGRMAEKRRWVGEQ</sequence>
<feature type="chain" id="PRO_5041905677" evidence="2">
    <location>
        <begin position="18"/>
        <end position="347"/>
    </location>
</feature>
<accession>A0AAD9L8L4</accession>
<feature type="compositionally biased region" description="Basic and acidic residues" evidence="1">
    <location>
        <begin position="337"/>
        <end position="347"/>
    </location>
</feature>
<feature type="region of interest" description="Disordered" evidence="1">
    <location>
        <begin position="323"/>
        <end position="347"/>
    </location>
</feature>
<dbReference type="Proteomes" id="UP001182556">
    <property type="component" value="Unassembled WGS sequence"/>
</dbReference>
<reference evidence="3" key="1">
    <citation type="submission" date="2023-02" db="EMBL/GenBank/DDBJ databases">
        <title>Identification and recombinant expression of a fungal hydrolase from Papiliotrema laurentii that hydrolyzes apple cutin and clears colloidal polyester polyurethane.</title>
        <authorList>
            <consortium name="DOE Joint Genome Institute"/>
            <person name="Roman V.A."/>
            <person name="Bojanowski C."/>
            <person name="Crable B.R."/>
            <person name="Wagner D.N."/>
            <person name="Hung C.S."/>
            <person name="Nadeau L.J."/>
            <person name="Schratz L."/>
            <person name="Haridas S."/>
            <person name="Pangilinan J."/>
            <person name="Lipzen A."/>
            <person name="Na H."/>
            <person name="Yan M."/>
            <person name="Ng V."/>
            <person name="Grigoriev I.V."/>
            <person name="Spatafora J.W."/>
            <person name="Barlow D."/>
            <person name="Biffinger J."/>
            <person name="Kelley-Loughnane N."/>
            <person name="Varaljay V.A."/>
            <person name="Crookes-Goodson W.J."/>
        </authorList>
    </citation>
    <scope>NUCLEOTIDE SEQUENCE</scope>
    <source>
        <strain evidence="3">5307AH</strain>
    </source>
</reference>
<feature type="signal peptide" evidence="2">
    <location>
        <begin position="1"/>
        <end position="17"/>
    </location>
</feature>
<evidence type="ECO:0000256" key="2">
    <source>
        <dbReference type="SAM" id="SignalP"/>
    </source>
</evidence>
<dbReference type="AlphaFoldDB" id="A0AAD9L8L4"/>
<name>A0AAD9L8L4_PAPLA</name>
<protein>
    <submittedName>
        <fullName evidence="3">Uncharacterized protein</fullName>
    </submittedName>
</protein>
<evidence type="ECO:0000313" key="3">
    <source>
        <dbReference type="EMBL" id="KAK1927306.1"/>
    </source>
</evidence>
<comment type="caution">
    <text evidence="3">The sequence shown here is derived from an EMBL/GenBank/DDBJ whole genome shotgun (WGS) entry which is preliminary data.</text>
</comment>
<dbReference type="EMBL" id="JAODAN010000001">
    <property type="protein sequence ID" value="KAK1927306.1"/>
    <property type="molecule type" value="Genomic_DNA"/>
</dbReference>
<keyword evidence="2" id="KW-0732">Signal</keyword>
<dbReference type="PANTHER" id="PTHR34862">
    <property type="entry name" value="SPARK DOMAIN-CONTAINING PROTEIN"/>
    <property type="match status" value="1"/>
</dbReference>
<evidence type="ECO:0000313" key="4">
    <source>
        <dbReference type="Proteomes" id="UP001182556"/>
    </source>
</evidence>
<feature type="compositionally biased region" description="Low complexity" evidence="1">
    <location>
        <begin position="323"/>
        <end position="332"/>
    </location>
</feature>
<keyword evidence="4" id="KW-1185">Reference proteome</keyword>
<dbReference type="PANTHER" id="PTHR34862:SF1">
    <property type="entry name" value="SPARK DOMAIN-CONTAINING PROTEIN"/>
    <property type="match status" value="1"/>
</dbReference>
<proteinExistence type="predicted"/>
<organism evidence="3 4">
    <name type="scientific">Papiliotrema laurentii</name>
    <name type="common">Cryptococcus laurentii</name>
    <dbReference type="NCBI Taxonomy" id="5418"/>
    <lineage>
        <taxon>Eukaryota</taxon>
        <taxon>Fungi</taxon>
        <taxon>Dikarya</taxon>
        <taxon>Basidiomycota</taxon>
        <taxon>Agaricomycotina</taxon>
        <taxon>Tremellomycetes</taxon>
        <taxon>Tremellales</taxon>
        <taxon>Rhynchogastremaceae</taxon>
        <taxon>Papiliotrema</taxon>
    </lineage>
</organism>
<gene>
    <name evidence="3" type="ORF">DB88DRAFT_24159</name>
</gene>
<evidence type="ECO:0000256" key="1">
    <source>
        <dbReference type="SAM" id="MobiDB-lite"/>
    </source>
</evidence>